<dbReference type="GO" id="GO:0030414">
    <property type="term" value="F:peptidase inhibitor activity"/>
    <property type="evidence" value="ECO:0007669"/>
    <property type="project" value="UniProtKB-KW"/>
</dbReference>
<dbReference type="SUPFAM" id="SSF57567">
    <property type="entry name" value="Serine protease inhibitors"/>
    <property type="match status" value="2"/>
</dbReference>
<dbReference type="PANTHER" id="PTHR23259">
    <property type="entry name" value="RIDDLE"/>
    <property type="match status" value="1"/>
</dbReference>
<keyword evidence="2" id="KW-1015">Disulfide bond</keyword>
<feature type="domain" description="TIL" evidence="3">
    <location>
        <begin position="63"/>
        <end position="111"/>
    </location>
</feature>
<dbReference type="EnsemblMetazoa" id="PPAI000273-RA">
    <property type="protein sequence ID" value="PPAI000273-PA"/>
    <property type="gene ID" value="PPAI000273"/>
</dbReference>
<keyword evidence="5" id="KW-1185">Reference proteome</keyword>
<dbReference type="Proteomes" id="UP000092462">
    <property type="component" value="Unassembled WGS sequence"/>
</dbReference>
<dbReference type="PANTHER" id="PTHR23259:SF69">
    <property type="entry name" value="GEO11767P1-RELATED"/>
    <property type="match status" value="1"/>
</dbReference>
<evidence type="ECO:0000313" key="5">
    <source>
        <dbReference type="Proteomes" id="UP000092462"/>
    </source>
</evidence>
<dbReference type="VEuPathDB" id="VectorBase:PPAI000273"/>
<evidence type="ECO:0000259" key="3">
    <source>
        <dbReference type="Pfam" id="PF01826"/>
    </source>
</evidence>
<dbReference type="InterPro" id="IPR036084">
    <property type="entry name" value="Ser_inhib-like_sf"/>
</dbReference>
<dbReference type="Pfam" id="PF01826">
    <property type="entry name" value="TIL"/>
    <property type="match status" value="1"/>
</dbReference>
<dbReference type="EMBL" id="AJVK01020418">
    <property type="status" value="NOT_ANNOTATED_CDS"/>
    <property type="molecule type" value="Genomic_DNA"/>
</dbReference>
<dbReference type="Gene3D" id="2.10.25.10">
    <property type="entry name" value="Laminin"/>
    <property type="match status" value="2"/>
</dbReference>
<proteinExistence type="predicted"/>
<dbReference type="InterPro" id="IPR002919">
    <property type="entry name" value="TIL_dom"/>
</dbReference>
<accession>A0A1B0CYV1</accession>
<sequence>MQQPLLSCFMYERVFLQGGILSQKCNSGICPAICRTGCFCKPGYSRKDGVCIPTDECQPKCSDPNEEYTTCGNSCKEECNSQNCPAVCETGCFCKPGYSRKDGTCVPTKQCTPKCSDPNEQYLTCGNSCKEQCNSLYCPALCMRGMFLQTGLLPEGRRLYTNRRMSA</sequence>
<organism evidence="4 5">
    <name type="scientific">Phlebotomus papatasi</name>
    <name type="common">Sandfly</name>
    <dbReference type="NCBI Taxonomy" id="29031"/>
    <lineage>
        <taxon>Eukaryota</taxon>
        <taxon>Metazoa</taxon>
        <taxon>Ecdysozoa</taxon>
        <taxon>Arthropoda</taxon>
        <taxon>Hexapoda</taxon>
        <taxon>Insecta</taxon>
        <taxon>Pterygota</taxon>
        <taxon>Neoptera</taxon>
        <taxon>Endopterygota</taxon>
        <taxon>Diptera</taxon>
        <taxon>Nematocera</taxon>
        <taxon>Psychodoidea</taxon>
        <taxon>Psychodidae</taxon>
        <taxon>Phlebotomus</taxon>
        <taxon>Phlebotomus</taxon>
    </lineage>
</organism>
<protein>
    <recommendedName>
        <fullName evidence="3">TIL domain-containing protein</fullName>
    </recommendedName>
</protein>
<dbReference type="InterPro" id="IPR051368">
    <property type="entry name" value="SerProtInhib-TIL_Domain"/>
</dbReference>
<evidence type="ECO:0000256" key="1">
    <source>
        <dbReference type="ARBA" id="ARBA00022690"/>
    </source>
</evidence>
<dbReference type="CDD" id="cd19941">
    <property type="entry name" value="TIL"/>
    <property type="match status" value="1"/>
</dbReference>
<evidence type="ECO:0000256" key="2">
    <source>
        <dbReference type="ARBA" id="ARBA00023157"/>
    </source>
</evidence>
<reference evidence="4" key="1">
    <citation type="submission" date="2022-08" db="UniProtKB">
        <authorList>
            <consortium name="EnsemblMetazoa"/>
        </authorList>
    </citation>
    <scope>IDENTIFICATION</scope>
    <source>
        <strain evidence="4">Israel</strain>
    </source>
</reference>
<dbReference type="AlphaFoldDB" id="A0A1B0CYV1"/>
<keyword evidence="1" id="KW-0646">Protease inhibitor</keyword>
<evidence type="ECO:0000313" key="4">
    <source>
        <dbReference type="EnsemblMetazoa" id="PPAI000273-PA"/>
    </source>
</evidence>
<name>A0A1B0CYV1_PHLPP</name>